<dbReference type="PROSITE" id="PS51372">
    <property type="entry name" value="PRD_2"/>
    <property type="match status" value="1"/>
</dbReference>
<dbReference type="CDD" id="cd05568">
    <property type="entry name" value="PTS_IIB_bgl_like"/>
    <property type="match status" value="1"/>
</dbReference>
<dbReference type="GO" id="GO:0009401">
    <property type="term" value="P:phosphoenolpyruvate-dependent sugar phosphotransferase system"/>
    <property type="evidence" value="ECO:0007669"/>
    <property type="project" value="InterPro"/>
</dbReference>
<dbReference type="EMBL" id="LGCL01000016">
    <property type="protein sequence ID" value="KPL78708.1"/>
    <property type="molecule type" value="Genomic_DNA"/>
</dbReference>
<dbReference type="AlphaFoldDB" id="A0A0P6XPU5"/>
<dbReference type="GO" id="GO:0006355">
    <property type="term" value="P:regulation of DNA-templated transcription"/>
    <property type="evidence" value="ECO:0007669"/>
    <property type="project" value="InterPro"/>
</dbReference>
<dbReference type="InterPro" id="IPR036634">
    <property type="entry name" value="PRD_sf"/>
</dbReference>
<dbReference type="SUPFAM" id="SSF52794">
    <property type="entry name" value="PTS system IIB component-like"/>
    <property type="match status" value="1"/>
</dbReference>
<dbReference type="InterPro" id="IPR050661">
    <property type="entry name" value="BglG_antiterminators"/>
</dbReference>
<name>A0A0P6XPU5_9CHLR</name>
<evidence type="ECO:0000256" key="2">
    <source>
        <dbReference type="ARBA" id="ARBA00022737"/>
    </source>
</evidence>
<feature type="domain" description="PTS EIIB type-2" evidence="3">
    <location>
        <begin position="438"/>
        <end position="523"/>
    </location>
</feature>
<keyword evidence="6" id="KW-1185">Reference proteome</keyword>
<proteinExistence type="predicted"/>
<evidence type="ECO:0000313" key="5">
    <source>
        <dbReference type="EMBL" id="KPL78708.1"/>
    </source>
</evidence>
<dbReference type="Gene3D" id="3.40.50.2300">
    <property type="match status" value="1"/>
</dbReference>
<dbReference type="GO" id="GO:0008982">
    <property type="term" value="F:protein-N(PI)-phosphohistidine-sugar phosphotransferase activity"/>
    <property type="evidence" value="ECO:0007669"/>
    <property type="project" value="InterPro"/>
</dbReference>
<reference evidence="5 6" key="1">
    <citation type="submission" date="2015-07" db="EMBL/GenBank/DDBJ databases">
        <title>Genome sequence of Ornatilinea apprima DSM 23815.</title>
        <authorList>
            <person name="Hemp J."/>
            <person name="Ward L.M."/>
            <person name="Pace L.A."/>
            <person name="Fischer W.W."/>
        </authorList>
    </citation>
    <scope>NUCLEOTIDE SEQUENCE [LARGE SCALE GENOMIC DNA]</scope>
    <source>
        <strain evidence="5 6">P3M-1</strain>
    </source>
</reference>
<organism evidence="5 6">
    <name type="scientific">Ornatilinea apprima</name>
    <dbReference type="NCBI Taxonomy" id="1134406"/>
    <lineage>
        <taxon>Bacteria</taxon>
        <taxon>Bacillati</taxon>
        <taxon>Chloroflexota</taxon>
        <taxon>Anaerolineae</taxon>
        <taxon>Anaerolineales</taxon>
        <taxon>Anaerolineaceae</taxon>
        <taxon>Ornatilinea</taxon>
    </lineage>
</organism>
<evidence type="ECO:0000259" key="4">
    <source>
        <dbReference type="PROSITE" id="PS51372"/>
    </source>
</evidence>
<protein>
    <recommendedName>
        <fullName evidence="7">PRD domain-containing protein</fullName>
    </recommendedName>
</protein>
<evidence type="ECO:0008006" key="7">
    <source>
        <dbReference type="Google" id="ProtNLM"/>
    </source>
</evidence>
<gene>
    <name evidence="5" type="ORF">ADN00_05535</name>
</gene>
<dbReference type="Proteomes" id="UP000050417">
    <property type="component" value="Unassembled WGS sequence"/>
</dbReference>
<evidence type="ECO:0000313" key="6">
    <source>
        <dbReference type="Proteomes" id="UP000050417"/>
    </source>
</evidence>
<dbReference type="STRING" id="1134406.ADN00_05535"/>
<dbReference type="SUPFAM" id="SSF63520">
    <property type="entry name" value="PTS-regulatory domain, PRD"/>
    <property type="match status" value="1"/>
</dbReference>
<dbReference type="Pfam" id="PF00874">
    <property type="entry name" value="PRD"/>
    <property type="match status" value="1"/>
</dbReference>
<dbReference type="PANTHER" id="PTHR30185">
    <property type="entry name" value="CRYPTIC BETA-GLUCOSIDE BGL OPERON ANTITERMINATOR"/>
    <property type="match status" value="1"/>
</dbReference>
<dbReference type="InterPro" id="IPR013011">
    <property type="entry name" value="PTS_EIIB_2"/>
</dbReference>
<comment type="caution">
    <text evidence="5">The sequence shown here is derived from an EMBL/GenBank/DDBJ whole genome shotgun (WGS) entry which is preliminary data.</text>
</comment>
<feature type="domain" description="PRD" evidence="4">
    <location>
        <begin position="326"/>
        <end position="435"/>
    </location>
</feature>
<evidence type="ECO:0000259" key="3">
    <source>
        <dbReference type="PROSITE" id="PS51099"/>
    </source>
</evidence>
<sequence>MFGSVHKVMITLTTRQRDILKVVLDANRPVSSVELAEMFNLSARQVSYSMQGVKVWLQEHKQSLNVVPGVGFSIPATPEQSKNLFQELSAASKVQIVLSVSQRQQLLTLFLLTQSQPFILSQFETLTQVSRMTLLKDLDLIESWLKHENVSLIRKPHYGIQVSGEERDCLQALAKVLWNETPFSEDPITEITHAEGLVFNLRGDAALLPLVEYANQFLSKINMRRAIGLVAKSEEQLGGRFTDDAVMHLALVFAVLSRRVQSGYHLTVAEELVNTLQASTIWPVAAYVARHLGRDTSSSWEAGDVAAVAMEMLAAPRNDILPGELERDGDFSTLVERLMISISEAFEISKMKYDRTLQNGLLNNIVPACYRQRYHLWFPRVLNAASLPDQYEREHTIALQVARMVQEHTGVDLPQSEINNLVVLLRAAFIRNRTYRFDRIIVVCPSGMATAQLLVARLTARFPYLIKLEVISLRDLTPTLVASADLILTTVPLPRQFAGSSNVIQVHPLLMPEDIETITKFLS</sequence>
<dbReference type="Gene3D" id="1.10.1790.10">
    <property type="entry name" value="PRD domain"/>
    <property type="match status" value="1"/>
</dbReference>
<dbReference type="InterPro" id="IPR011608">
    <property type="entry name" value="PRD"/>
</dbReference>
<dbReference type="PANTHER" id="PTHR30185:SF9">
    <property type="entry name" value="MANNITOL-SPECIFIC PHOSPHOTRANSFERASE ENZYME IIA COMPONENT"/>
    <property type="match status" value="1"/>
</dbReference>
<keyword evidence="1" id="KW-0808">Transferase</keyword>
<evidence type="ECO:0000256" key="1">
    <source>
        <dbReference type="ARBA" id="ARBA00022679"/>
    </source>
</evidence>
<accession>A0A0P6XPU5</accession>
<keyword evidence="2" id="KW-0677">Repeat</keyword>
<dbReference type="InterPro" id="IPR036095">
    <property type="entry name" value="PTS_EIIB-like_sf"/>
</dbReference>
<dbReference type="PROSITE" id="PS51099">
    <property type="entry name" value="PTS_EIIB_TYPE_2"/>
    <property type="match status" value="1"/>
</dbReference>